<dbReference type="EMBL" id="JANBUO010000278">
    <property type="protein sequence ID" value="KAJ2805554.1"/>
    <property type="molecule type" value="Genomic_DNA"/>
</dbReference>
<protein>
    <submittedName>
        <fullName evidence="2">Uncharacterized protein</fullName>
    </submittedName>
</protein>
<organism evidence="2 3">
    <name type="scientific">Coemansia guatemalensis</name>
    <dbReference type="NCBI Taxonomy" id="2761395"/>
    <lineage>
        <taxon>Eukaryota</taxon>
        <taxon>Fungi</taxon>
        <taxon>Fungi incertae sedis</taxon>
        <taxon>Zoopagomycota</taxon>
        <taxon>Kickxellomycotina</taxon>
        <taxon>Kickxellomycetes</taxon>
        <taxon>Kickxellales</taxon>
        <taxon>Kickxellaceae</taxon>
        <taxon>Coemansia</taxon>
    </lineage>
</organism>
<reference evidence="2" key="1">
    <citation type="submission" date="2022-07" db="EMBL/GenBank/DDBJ databases">
        <title>Phylogenomic reconstructions and comparative analyses of Kickxellomycotina fungi.</title>
        <authorList>
            <person name="Reynolds N.K."/>
            <person name="Stajich J.E."/>
            <person name="Barry K."/>
            <person name="Grigoriev I.V."/>
            <person name="Crous P."/>
            <person name="Smith M.E."/>
        </authorList>
    </citation>
    <scope>NUCLEOTIDE SEQUENCE</scope>
    <source>
        <strain evidence="2">NRRL 1565</strain>
    </source>
</reference>
<feature type="compositionally biased region" description="Basic and acidic residues" evidence="1">
    <location>
        <begin position="42"/>
        <end position="52"/>
    </location>
</feature>
<comment type="caution">
    <text evidence="2">The sequence shown here is derived from an EMBL/GenBank/DDBJ whole genome shotgun (WGS) entry which is preliminary data.</text>
</comment>
<gene>
    <name evidence="2" type="ORF">H4R20_002046</name>
</gene>
<dbReference type="Proteomes" id="UP001140094">
    <property type="component" value="Unassembled WGS sequence"/>
</dbReference>
<evidence type="ECO:0000313" key="3">
    <source>
        <dbReference type="Proteomes" id="UP001140094"/>
    </source>
</evidence>
<sequence length="305" mass="33873">MPRTSVYQYTMYDESNTRRTRDLRGSADSNASMQQYLDRRLPHGTRQSHESVDSALPAYEPPPPSVHSFIPANTIAELESETAGHYLSPPMSDGHDSDDDCNTFRPQQPQRTHEDENDVQLQSAVCSAIEGTERHNTCRLTAPAQAAGLASPPAYWDVAGQTEYGRIFGAQVVAVGNQANIATLGNPELAIIRQEEPDRPLHTFTQSMPNLLLRQLNSDETIAIPSEGHCAPINAAAISSNTVRNFSAGSAARTVSENVQLSRSHGRWNFNSARIRMRRSRLSATTNPEYRSTRQTSWLQRLLRM</sequence>
<accession>A0A9W8HYD4</accession>
<name>A0A9W8HYD4_9FUNG</name>
<feature type="region of interest" description="Disordered" evidence="1">
    <location>
        <begin position="1"/>
        <end position="29"/>
    </location>
</feature>
<feature type="region of interest" description="Disordered" evidence="1">
    <location>
        <begin position="42"/>
        <end position="61"/>
    </location>
</feature>
<dbReference type="AlphaFoldDB" id="A0A9W8HYD4"/>
<feature type="compositionally biased region" description="Basic and acidic residues" evidence="1">
    <location>
        <begin position="15"/>
        <end position="25"/>
    </location>
</feature>
<proteinExistence type="predicted"/>
<evidence type="ECO:0000313" key="2">
    <source>
        <dbReference type="EMBL" id="KAJ2805554.1"/>
    </source>
</evidence>
<feature type="region of interest" description="Disordered" evidence="1">
    <location>
        <begin position="84"/>
        <end position="118"/>
    </location>
</feature>
<dbReference type="OrthoDB" id="5555214at2759"/>
<keyword evidence="3" id="KW-1185">Reference proteome</keyword>
<evidence type="ECO:0000256" key="1">
    <source>
        <dbReference type="SAM" id="MobiDB-lite"/>
    </source>
</evidence>